<feature type="compositionally biased region" description="Low complexity" evidence="3">
    <location>
        <begin position="87"/>
        <end position="101"/>
    </location>
</feature>
<dbReference type="PANTHER" id="PTHR47659:SF7">
    <property type="entry name" value="FUNGAL TRANSCRIPTIONAL REGULATORY PROTEIN, N-TERMINAL DOMAIN-CONTAINING PROTEIN"/>
    <property type="match status" value="1"/>
</dbReference>
<dbReference type="PROSITE" id="PS50048">
    <property type="entry name" value="ZN2_CY6_FUNGAL_2"/>
    <property type="match status" value="1"/>
</dbReference>
<feature type="compositionally biased region" description="Basic residues" evidence="3">
    <location>
        <begin position="187"/>
        <end position="198"/>
    </location>
</feature>
<dbReference type="InterPro" id="IPR050335">
    <property type="entry name" value="ERT1_acuK_gluconeogen_tf"/>
</dbReference>
<dbReference type="EMBL" id="ML014420">
    <property type="protein sequence ID" value="RKO98488.1"/>
    <property type="molecule type" value="Genomic_DNA"/>
</dbReference>
<keyword evidence="1" id="KW-0479">Metal-binding</keyword>
<dbReference type="GO" id="GO:0008270">
    <property type="term" value="F:zinc ion binding"/>
    <property type="evidence" value="ECO:0007669"/>
    <property type="project" value="InterPro"/>
</dbReference>
<gene>
    <name evidence="5" type="ORF">CXG81DRAFT_21286</name>
</gene>
<dbReference type="SMART" id="SM00066">
    <property type="entry name" value="GAL4"/>
    <property type="match status" value="1"/>
</dbReference>
<dbReference type="CDD" id="cd00067">
    <property type="entry name" value="GAL4"/>
    <property type="match status" value="1"/>
</dbReference>
<feature type="compositionally biased region" description="Low complexity" evidence="3">
    <location>
        <begin position="465"/>
        <end position="490"/>
    </location>
</feature>
<feature type="compositionally biased region" description="Low complexity" evidence="3">
    <location>
        <begin position="412"/>
        <end position="422"/>
    </location>
</feature>
<feature type="compositionally biased region" description="Pro residues" evidence="3">
    <location>
        <begin position="678"/>
        <end position="693"/>
    </location>
</feature>
<dbReference type="PANTHER" id="PTHR47659">
    <property type="entry name" value="ZN(II)2CYS6 TRANSCRIPTION FACTOR (EUROFUNG)-RELATED"/>
    <property type="match status" value="1"/>
</dbReference>
<feature type="compositionally biased region" description="Gly residues" evidence="3">
    <location>
        <begin position="397"/>
        <end position="411"/>
    </location>
</feature>
<dbReference type="STRING" id="1555241.A0A4P9X149"/>
<feature type="region of interest" description="Disordered" evidence="3">
    <location>
        <begin position="643"/>
        <end position="749"/>
    </location>
</feature>
<keyword evidence="6" id="KW-1185">Reference proteome</keyword>
<feature type="domain" description="Zn(2)-C6 fungal-type" evidence="4">
    <location>
        <begin position="33"/>
        <end position="64"/>
    </location>
</feature>
<evidence type="ECO:0000256" key="1">
    <source>
        <dbReference type="ARBA" id="ARBA00022723"/>
    </source>
</evidence>
<reference evidence="6" key="1">
    <citation type="journal article" date="2018" name="Nat. Microbiol.">
        <title>Leveraging single-cell genomics to expand the fungal tree of life.</title>
        <authorList>
            <person name="Ahrendt S.R."/>
            <person name="Quandt C.A."/>
            <person name="Ciobanu D."/>
            <person name="Clum A."/>
            <person name="Salamov A."/>
            <person name="Andreopoulos B."/>
            <person name="Cheng J.F."/>
            <person name="Woyke T."/>
            <person name="Pelin A."/>
            <person name="Henrissat B."/>
            <person name="Reynolds N.K."/>
            <person name="Benny G.L."/>
            <person name="Smith M.E."/>
            <person name="James T.Y."/>
            <person name="Grigoriev I.V."/>
        </authorList>
    </citation>
    <scope>NUCLEOTIDE SEQUENCE [LARGE SCALE GENOMIC DNA]</scope>
    <source>
        <strain evidence="6">ATCC 52028</strain>
    </source>
</reference>
<accession>A0A4P9X149</accession>
<feature type="compositionally biased region" description="Low complexity" evidence="3">
    <location>
        <begin position="110"/>
        <end position="122"/>
    </location>
</feature>
<dbReference type="Proteomes" id="UP000274922">
    <property type="component" value="Unassembled WGS sequence"/>
</dbReference>
<feature type="region of interest" description="Disordered" evidence="3">
    <location>
        <begin position="368"/>
        <end position="428"/>
    </location>
</feature>
<feature type="region of interest" description="Disordered" evidence="3">
    <location>
        <begin position="528"/>
        <end position="621"/>
    </location>
</feature>
<organism evidence="5 6">
    <name type="scientific">Caulochytrium protostelioides</name>
    <dbReference type="NCBI Taxonomy" id="1555241"/>
    <lineage>
        <taxon>Eukaryota</taxon>
        <taxon>Fungi</taxon>
        <taxon>Fungi incertae sedis</taxon>
        <taxon>Chytridiomycota</taxon>
        <taxon>Chytridiomycota incertae sedis</taxon>
        <taxon>Chytridiomycetes</taxon>
        <taxon>Caulochytriales</taxon>
        <taxon>Caulochytriaceae</taxon>
        <taxon>Caulochytrium</taxon>
    </lineage>
</organism>
<feature type="region of interest" description="Disordered" evidence="3">
    <location>
        <begin position="1"/>
        <end position="29"/>
    </location>
</feature>
<dbReference type="GO" id="GO:0000981">
    <property type="term" value="F:DNA-binding transcription factor activity, RNA polymerase II-specific"/>
    <property type="evidence" value="ECO:0007669"/>
    <property type="project" value="InterPro"/>
</dbReference>
<feature type="region of interest" description="Disordered" evidence="3">
    <location>
        <begin position="465"/>
        <end position="501"/>
    </location>
</feature>
<keyword evidence="2" id="KW-0539">Nucleus</keyword>
<feature type="compositionally biased region" description="Acidic residues" evidence="3">
    <location>
        <begin position="491"/>
        <end position="501"/>
    </location>
</feature>
<feature type="compositionally biased region" description="Polar residues" evidence="3">
    <location>
        <begin position="605"/>
        <end position="616"/>
    </location>
</feature>
<sequence length="749" mass="73885">MTTSTGTAMSPGSAAHAAEQASQQRKRRQVRNACVNCQKACKKCDDLRPCTRCQRYGLEGSCVDSVRKKRKKPSTTPGAGDGAMTLSANPSVASSAASTPPRGIAPHPGAPLTATKATAAGKTGRKTSQSRPISGATTPSHAHPGMYPPGTATSSGGVSPASHHPATGIPPASRGGHSASPSDPSKRPAKRRASKVKAPHHEGMVGGALGEQAGEPLDQEAMAAAAASSAANALAAALGQHPHHHHPHHHGMGGVPPMLPMPGAVSAVPVPVPVTRVPRASGFVGPMLGHYAQPAQPIGYDGRPITMSHDASTGPPSHFHGHGHGHSHHQGGGIGGHGGGLNYMPGGIESPLDFDSYHPIFGAEDPHAPYGLSGGHDGDHGHDGMVGMHPGSPGWSRVGGPGAGMGMGGPTSSGPPSRLSPSHESGRVRARRALSNMSERGLAHTDDDTLSSMAHEGEMIPAAESGATTAASGTPLRTPAGGSSAGSNSGTEEDDDDDPDAEAAKAAWNKLHILSHLCSAVLTHVPGKDGKKDGAESAQASGTEGSGPAAGGAGGSGDGPNALGHAGRGGASGARGDWSGHTKDGVSASGGGTGGYPMQQPRARSASSVGTRNGSTIPGGAAGVMARRLSNVATLPLPAPMALSTIMEPPHGGSDGYSGRGGHGPGGLDGSASHGDSGPPPAGPGGFRGPPPSVAGKRSASLPSPQSSATKPFIKVVAGLSPSLPPAMSPPTTALSTRPSGRGGSGPGP</sequence>
<evidence type="ECO:0000256" key="3">
    <source>
        <dbReference type="SAM" id="MobiDB-lite"/>
    </source>
</evidence>
<dbReference type="OrthoDB" id="2538135at2759"/>
<feature type="compositionally biased region" description="Low complexity" evidence="3">
    <location>
        <begin position="730"/>
        <end position="740"/>
    </location>
</feature>
<feature type="region of interest" description="Disordered" evidence="3">
    <location>
        <begin position="309"/>
        <end position="340"/>
    </location>
</feature>
<feature type="compositionally biased region" description="Gly residues" evidence="3">
    <location>
        <begin position="330"/>
        <end position="340"/>
    </location>
</feature>
<feature type="region of interest" description="Disordered" evidence="3">
    <location>
        <begin position="61"/>
        <end position="211"/>
    </location>
</feature>
<dbReference type="InterPro" id="IPR001138">
    <property type="entry name" value="Zn2Cys6_DnaBD"/>
</dbReference>
<evidence type="ECO:0000256" key="2">
    <source>
        <dbReference type="ARBA" id="ARBA00023242"/>
    </source>
</evidence>
<feature type="compositionally biased region" description="Polar residues" evidence="3">
    <location>
        <begin position="129"/>
        <end position="140"/>
    </location>
</feature>
<evidence type="ECO:0000259" key="4">
    <source>
        <dbReference type="PROSITE" id="PS50048"/>
    </source>
</evidence>
<evidence type="ECO:0000313" key="5">
    <source>
        <dbReference type="EMBL" id="RKO98488.1"/>
    </source>
</evidence>
<feature type="compositionally biased region" description="Gly residues" evidence="3">
    <location>
        <begin position="544"/>
        <end position="558"/>
    </location>
</feature>
<feature type="compositionally biased region" description="Gly residues" evidence="3">
    <location>
        <begin position="653"/>
        <end position="669"/>
    </location>
</feature>
<name>A0A4P9X149_9FUNG</name>
<feature type="compositionally biased region" description="Low complexity" evidence="3">
    <location>
        <begin position="10"/>
        <end position="23"/>
    </location>
</feature>
<feature type="compositionally biased region" description="Polar residues" evidence="3">
    <location>
        <begin position="701"/>
        <end position="710"/>
    </location>
</feature>
<protein>
    <recommendedName>
        <fullName evidence="4">Zn(2)-C6 fungal-type domain-containing protein</fullName>
    </recommendedName>
</protein>
<evidence type="ECO:0000313" key="6">
    <source>
        <dbReference type="Proteomes" id="UP000274922"/>
    </source>
</evidence>
<proteinExistence type="predicted"/>
<dbReference type="AlphaFoldDB" id="A0A4P9X149"/>
<feature type="compositionally biased region" description="Basic residues" evidence="3">
    <location>
        <begin position="319"/>
        <end position="329"/>
    </location>
</feature>